<keyword evidence="5" id="KW-0539">Nucleus</keyword>
<dbReference type="EMBL" id="CAXHTA020000017">
    <property type="protein sequence ID" value="CAL5227041.1"/>
    <property type="molecule type" value="Genomic_DNA"/>
</dbReference>
<protein>
    <submittedName>
        <fullName evidence="8">G9938 protein</fullName>
    </submittedName>
</protein>
<comment type="caution">
    <text evidence="8">The sequence shown here is derived from an EMBL/GenBank/DDBJ whole genome shotgun (WGS) entry which is preliminary data.</text>
</comment>
<dbReference type="InterPro" id="IPR036570">
    <property type="entry name" value="HORMA_dom_sf"/>
</dbReference>
<dbReference type="Pfam" id="PF02301">
    <property type="entry name" value="HORMA"/>
    <property type="match status" value="1"/>
</dbReference>
<dbReference type="Gene3D" id="3.30.900.10">
    <property type="entry name" value="HORMA domain"/>
    <property type="match status" value="1"/>
</dbReference>
<keyword evidence="3" id="KW-0132">Cell division</keyword>
<evidence type="ECO:0000313" key="8">
    <source>
        <dbReference type="EMBL" id="CAL5227041.1"/>
    </source>
</evidence>
<proteinExistence type="inferred from homology"/>
<dbReference type="PROSITE" id="PS50815">
    <property type="entry name" value="HORMA"/>
    <property type="match status" value="1"/>
</dbReference>
<evidence type="ECO:0000256" key="1">
    <source>
        <dbReference type="ARBA" id="ARBA00004123"/>
    </source>
</evidence>
<keyword evidence="6" id="KW-0131">Cell cycle</keyword>
<dbReference type="InterPro" id="IPR003511">
    <property type="entry name" value="HORMA_dom"/>
</dbReference>
<dbReference type="InterPro" id="IPR045091">
    <property type="entry name" value="Mad2-like"/>
</dbReference>
<reference evidence="8 9" key="1">
    <citation type="submission" date="2024-06" db="EMBL/GenBank/DDBJ databases">
        <authorList>
            <person name="Kraege A."/>
            <person name="Thomma B."/>
        </authorList>
    </citation>
    <scope>NUCLEOTIDE SEQUENCE [LARGE SCALE GENOMIC DNA]</scope>
</reference>
<evidence type="ECO:0000256" key="4">
    <source>
        <dbReference type="ARBA" id="ARBA00022776"/>
    </source>
</evidence>
<dbReference type="Proteomes" id="UP001497392">
    <property type="component" value="Unassembled WGS sequence"/>
</dbReference>
<evidence type="ECO:0000259" key="7">
    <source>
        <dbReference type="PROSITE" id="PS50815"/>
    </source>
</evidence>
<organism evidence="8 9">
    <name type="scientific">Coccomyxa viridis</name>
    <dbReference type="NCBI Taxonomy" id="1274662"/>
    <lineage>
        <taxon>Eukaryota</taxon>
        <taxon>Viridiplantae</taxon>
        <taxon>Chlorophyta</taxon>
        <taxon>core chlorophytes</taxon>
        <taxon>Trebouxiophyceae</taxon>
        <taxon>Trebouxiophyceae incertae sedis</taxon>
        <taxon>Coccomyxaceae</taxon>
        <taxon>Coccomyxa</taxon>
    </lineage>
</organism>
<evidence type="ECO:0000256" key="5">
    <source>
        <dbReference type="ARBA" id="ARBA00023242"/>
    </source>
</evidence>
<keyword evidence="4" id="KW-0498">Mitosis</keyword>
<evidence type="ECO:0000256" key="6">
    <source>
        <dbReference type="ARBA" id="ARBA00023306"/>
    </source>
</evidence>
<dbReference type="PANTHER" id="PTHR11842">
    <property type="entry name" value="MITOTIC SPINDLE ASSEMBLY CHECKPOINT PROTEIN MAD2"/>
    <property type="match status" value="1"/>
</dbReference>
<comment type="subcellular location">
    <subcellularLocation>
        <location evidence="1">Nucleus</location>
    </subcellularLocation>
</comment>
<evidence type="ECO:0000256" key="3">
    <source>
        <dbReference type="ARBA" id="ARBA00022618"/>
    </source>
</evidence>
<dbReference type="SUPFAM" id="SSF56019">
    <property type="entry name" value="The spindle assembly checkpoint protein mad2"/>
    <property type="match status" value="1"/>
</dbReference>
<evidence type="ECO:0000313" key="9">
    <source>
        <dbReference type="Proteomes" id="UP001497392"/>
    </source>
</evidence>
<dbReference type="PANTHER" id="PTHR11842:SF11">
    <property type="entry name" value="MITOTIC SPINDLE ASSEMBLY CHECKPOINT PROTEIN MAD2A"/>
    <property type="match status" value="1"/>
</dbReference>
<name>A0ABP1G4A3_9CHLO</name>
<evidence type="ECO:0000256" key="2">
    <source>
        <dbReference type="ARBA" id="ARBA00010348"/>
    </source>
</evidence>
<gene>
    <name evidence="8" type="primary">g9938</name>
    <name evidence="8" type="ORF">VP750_LOCUS8947</name>
</gene>
<accession>A0ABP1G4A3</accession>
<sequence>MSKQAQATRNTITLKGSTKVVSEFFAYAVNSILYQRGVYPPEDFEPQKQYGLTMMVSTEPGIKKYLCSVLEQMSDWLLTGSLQKMVLVISSVASKEVLERWTFDIQTDKAAVKEGKPAPEKPQSEITKEIQAIIRQITASVTFLPLLNDRCSFDLLVYTDVQSAVPMEWEESDARIIINAADVKLRSFNTKVHKVDALVSYRAEAEV</sequence>
<keyword evidence="9" id="KW-1185">Reference proteome</keyword>
<comment type="similarity">
    <text evidence="2">Belongs to the MAD2 family.</text>
</comment>
<feature type="domain" description="HORMA" evidence="7">
    <location>
        <begin position="15"/>
        <end position="199"/>
    </location>
</feature>